<evidence type="ECO:0000313" key="3">
    <source>
        <dbReference type="Proteomes" id="UP001165121"/>
    </source>
</evidence>
<feature type="region of interest" description="Disordered" evidence="1">
    <location>
        <begin position="169"/>
        <end position="208"/>
    </location>
</feature>
<dbReference type="AlphaFoldDB" id="A0A9W6Y554"/>
<name>A0A9W6Y554_9STRA</name>
<comment type="caution">
    <text evidence="2">The sequence shown here is derived from an EMBL/GenBank/DDBJ whole genome shotgun (WGS) entry which is preliminary data.</text>
</comment>
<sequence>MAPSAKPIRRIRTSKRKEVCLQLPYVDPDASESAKDTPNPDLVTGDKESGPDTTAPRATKPGGEGTAAVSTSASVTAPAEKSPVPSPKDTSNACKVVDILTASTQNPNDSASAPCLPSSTSIVSTSIVRVVEDPYTTAALLEDAERVQAACSQALDAPDDAGMGGITNGTAPSSSKNMTRAGDMAKPVSRLGRGRSSLTSDDRTSPSTPLICGAVPGATLCQPWRIFCLDG</sequence>
<keyword evidence="3" id="KW-1185">Reference proteome</keyword>
<protein>
    <submittedName>
        <fullName evidence="2">Unnamed protein product</fullName>
    </submittedName>
</protein>
<feature type="region of interest" description="Disordered" evidence="1">
    <location>
        <begin position="1"/>
        <end position="92"/>
    </location>
</feature>
<dbReference type="EMBL" id="BSXT01003287">
    <property type="protein sequence ID" value="GMF53493.1"/>
    <property type="molecule type" value="Genomic_DNA"/>
</dbReference>
<feature type="compositionally biased region" description="Polar residues" evidence="1">
    <location>
        <begin position="169"/>
        <end position="178"/>
    </location>
</feature>
<gene>
    <name evidence="2" type="ORF">Pfra01_002213300</name>
</gene>
<feature type="compositionally biased region" description="Low complexity" evidence="1">
    <location>
        <begin position="66"/>
        <end position="77"/>
    </location>
</feature>
<accession>A0A9W6Y554</accession>
<proteinExistence type="predicted"/>
<organism evidence="2 3">
    <name type="scientific">Phytophthora fragariaefolia</name>
    <dbReference type="NCBI Taxonomy" id="1490495"/>
    <lineage>
        <taxon>Eukaryota</taxon>
        <taxon>Sar</taxon>
        <taxon>Stramenopiles</taxon>
        <taxon>Oomycota</taxon>
        <taxon>Peronosporomycetes</taxon>
        <taxon>Peronosporales</taxon>
        <taxon>Peronosporaceae</taxon>
        <taxon>Phytophthora</taxon>
    </lineage>
</organism>
<reference evidence="2" key="1">
    <citation type="submission" date="2023-04" db="EMBL/GenBank/DDBJ databases">
        <title>Phytophthora fragariaefolia NBRC 109709.</title>
        <authorList>
            <person name="Ichikawa N."/>
            <person name="Sato H."/>
            <person name="Tonouchi N."/>
        </authorList>
    </citation>
    <scope>NUCLEOTIDE SEQUENCE</scope>
    <source>
        <strain evidence="2">NBRC 109709</strain>
    </source>
</reference>
<feature type="compositionally biased region" description="Low complexity" evidence="1">
    <location>
        <begin position="189"/>
        <end position="198"/>
    </location>
</feature>
<evidence type="ECO:0000313" key="2">
    <source>
        <dbReference type="EMBL" id="GMF53493.1"/>
    </source>
</evidence>
<dbReference type="Proteomes" id="UP001165121">
    <property type="component" value="Unassembled WGS sequence"/>
</dbReference>
<evidence type="ECO:0000256" key="1">
    <source>
        <dbReference type="SAM" id="MobiDB-lite"/>
    </source>
</evidence>